<protein>
    <submittedName>
        <fullName evidence="2">Uncharacterized protein</fullName>
    </submittedName>
</protein>
<evidence type="ECO:0000313" key="2">
    <source>
        <dbReference type="EMBL" id="KAJ7763612.1"/>
    </source>
</evidence>
<dbReference type="Proteomes" id="UP001215280">
    <property type="component" value="Unassembled WGS sequence"/>
</dbReference>
<evidence type="ECO:0000256" key="1">
    <source>
        <dbReference type="SAM" id="MobiDB-lite"/>
    </source>
</evidence>
<name>A0AAD7JHN5_9AGAR</name>
<comment type="caution">
    <text evidence="2">The sequence shown here is derived from an EMBL/GenBank/DDBJ whole genome shotgun (WGS) entry which is preliminary data.</text>
</comment>
<accession>A0AAD7JHN5</accession>
<dbReference type="EMBL" id="JARJLG010000040">
    <property type="protein sequence ID" value="KAJ7763612.1"/>
    <property type="molecule type" value="Genomic_DNA"/>
</dbReference>
<gene>
    <name evidence="2" type="ORF">DFH07DRAFT_956421</name>
</gene>
<feature type="region of interest" description="Disordered" evidence="1">
    <location>
        <begin position="94"/>
        <end position="115"/>
    </location>
</feature>
<feature type="region of interest" description="Disordered" evidence="1">
    <location>
        <begin position="57"/>
        <end position="79"/>
    </location>
</feature>
<reference evidence="2" key="1">
    <citation type="submission" date="2023-03" db="EMBL/GenBank/DDBJ databases">
        <title>Massive genome expansion in bonnet fungi (Mycena s.s.) driven by repeated elements and novel gene families across ecological guilds.</title>
        <authorList>
            <consortium name="Lawrence Berkeley National Laboratory"/>
            <person name="Harder C.B."/>
            <person name="Miyauchi S."/>
            <person name="Viragh M."/>
            <person name="Kuo A."/>
            <person name="Thoen E."/>
            <person name="Andreopoulos B."/>
            <person name="Lu D."/>
            <person name="Skrede I."/>
            <person name="Drula E."/>
            <person name="Henrissat B."/>
            <person name="Morin E."/>
            <person name="Kohler A."/>
            <person name="Barry K."/>
            <person name="LaButti K."/>
            <person name="Morin E."/>
            <person name="Salamov A."/>
            <person name="Lipzen A."/>
            <person name="Mereny Z."/>
            <person name="Hegedus B."/>
            <person name="Baldrian P."/>
            <person name="Stursova M."/>
            <person name="Weitz H."/>
            <person name="Taylor A."/>
            <person name="Grigoriev I.V."/>
            <person name="Nagy L.G."/>
            <person name="Martin F."/>
            <person name="Kauserud H."/>
        </authorList>
    </citation>
    <scope>NUCLEOTIDE SEQUENCE</scope>
    <source>
        <strain evidence="2">CBHHK188m</strain>
    </source>
</reference>
<evidence type="ECO:0000313" key="3">
    <source>
        <dbReference type="Proteomes" id="UP001215280"/>
    </source>
</evidence>
<sequence length="265" mass="30889">MAGEMTKEQITAHNARVASWVYNDKLRAADANRPKEEREVRRQARLEAARRYRENNRGVLAQRERRRRRHEEKAPNFKKIARDLKDARRKRLGEARLGGDQPAGDESSGLPPSPVRKIARFPESLVLTRTTQELRDIDDKIDTERSVLVIMESSDYYVNDTSYHTWSWGQTSSGEDVEHVWAVLNNWRTGERESTIPLPLDLTSQRRERILARLACSRQFAAWFMEHKPRLYSAAHTLVGFYKEYLTWAPLLATEETRLLAESRD</sequence>
<dbReference type="AlphaFoldDB" id="A0AAD7JHN5"/>
<keyword evidence="3" id="KW-1185">Reference proteome</keyword>
<proteinExistence type="predicted"/>
<organism evidence="2 3">
    <name type="scientific">Mycena maculata</name>
    <dbReference type="NCBI Taxonomy" id="230809"/>
    <lineage>
        <taxon>Eukaryota</taxon>
        <taxon>Fungi</taxon>
        <taxon>Dikarya</taxon>
        <taxon>Basidiomycota</taxon>
        <taxon>Agaricomycotina</taxon>
        <taxon>Agaricomycetes</taxon>
        <taxon>Agaricomycetidae</taxon>
        <taxon>Agaricales</taxon>
        <taxon>Marasmiineae</taxon>
        <taxon>Mycenaceae</taxon>
        <taxon>Mycena</taxon>
    </lineage>
</organism>